<evidence type="ECO:0000313" key="4">
    <source>
        <dbReference type="Proteomes" id="UP000494106"/>
    </source>
</evidence>
<dbReference type="SUPFAM" id="SSF56219">
    <property type="entry name" value="DNase I-like"/>
    <property type="match status" value="1"/>
</dbReference>
<dbReference type="InterPro" id="IPR000477">
    <property type="entry name" value="RT_dom"/>
</dbReference>
<dbReference type="GO" id="GO:0071897">
    <property type="term" value="P:DNA biosynthetic process"/>
    <property type="evidence" value="ECO:0007669"/>
    <property type="project" value="UniProtKB-ARBA"/>
</dbReference>
<dbReference type="PANTHER" id="PTHR19446">
    <property type="entry name" value="REVERSE TRANSCRIPTASES"/>
    <property type="match status" value="1"/>
</dbReference>
<sequence>MSESDTEPTASSQPVDHGEHHARRTKGVSSTKVEPAEVYRVALRLPPFWPEEPDIWFAQIEAQFENAGAKTLLESDLRALLDLSNSVIIAGDLNAKNTLWNCHITSSRGRTLESLSRTLNFDIITPLEPTHFPTNVSHRPDILDVALLKNTNLRLCSIEVHHELTSDHRPVVIEIAPRLGPTPNRRITDWKRLGTKLESISSVHLDKIPDNITSPEDVTVAIDSLTEHVQSLINDCTREVPATNDRRWNLPDDVRELLRQKNAAVRAYDPYPCEDYRMRLRTLERAVKTRMSEMRQSRWDSTLDLEPTHLAFWQLSRALKKDVVTTMPPLKRPNLLPAFDDIKKSECLADSLELPCTLSTIHSNPNLTVEIDTEVERRASLPLPPTTDEQDLKPVSPDEVKTIVKDLHSRKAPGSDGITNRVIKLFPDRLLVLLTFIFNAALTNNIFPQQWKEAVVIGIPKPGKPKFEPASYRPISLLKGLGKIYERKIYSRLKAHADENLLLPHEQFGFRTKHSCVQQVHRIVEFTSERLQRNLFTGVLFFDVAKAFDKVWHNGLIYKLYTMGVPHRLVLIIRDYLSNRSFRYRVEGSLSSPHPIRAGVPQGSVLSPILFPLFTSDIPKHRLVQTALFADDTAIYCSGIDPSSVARKLQTAANALGAWFRKWRIEVNPEKSQAVLFHRRQFRLYPLEKAPQIRMFGGS</sequence>
<dbReference type="GO" id="GO:0003824">
    <property type="term" value="F:catalytic activity"/>
    <property type="evidence" value="ECO:0007669"/>
    <property type="project" value="InterPro"/>
</dbReference>
<feature type="region of interest" description="Disordered" evidence="1">
    <location>
        <begin position="1"/>
        <end position="31"/>
    </location>
</feature>
<dbReference type="InterPro" id="IPR036691">
    <property type="entry name" value="Endo/exonu/phosph_ase_sf"/>
</dbReference>
<dbReference type="InterPro" id="IPR043502">
    <property type="entry name" value="DNA/RNA_pol_sf"/>
</dbReference>
<dbReference type="EMBL" id="CADEBC010000428">
    <property type="protein sequence ID" value="CAB3230818.1"/>
    <property type="molecule type" value="Genomic_DNA"/>
</dbReference>
<keyword evidence="4" id="KW-1185">Reference proteome</keyword>
<comment type="caution">
    <text evidence="3">The sequence shown here is derived from an EMBL/GenBank/DDBJ whole genome shotgun (WGS) entry which is preliminary data.</text>
</comment>
<feature type="domain" description="Reverse transcriptase" evidence="2">
    <location>
        <begin position="440"/>
        <end position="699"/>
    </location>
</feature>
<dbReference type="AlphaFoldDB" id="A0A8S0ZCE0"/>
<dbReference type="OrthoDB" id="10050074at2759"/>
<organism evidence="3 4">
    <name type="scientific">Arctia plantaginis</name>
    <name type="common">Wood tiger moth</name>
    <name type="synonym">Phalaena plantaginis</name>
    <dbReference type="NCBI Taxonomy" id="874455"/>
    <lineage>
        <taxon>Eukaryota</taxon>
        <taxon>Metazoa</taxon>
        <taxon>Ecdysozoa</taxon>
        <taxon>Arthropoda</taxon>
        <taxon>Hexapoda</taxon>
        <taxon>Insecta</taxon>
        <taxon>Pterygota</taxon>
        <taxon>Neoptera</taxon>
        <taxon>Endopterygota</taxon>
        <taxon>Lepidoptera</taxon>
        <taxon>Glossata</taxon>
        <taxon>Ditrysia</taxon>
        <taxon>Noctuoidea</taxon>
        <taxon>Erebidae</taxon>
        <taxon>Arctiinae</taxon>
        <taxon>Arctia</taxon>
    </lineage>
</organism>
<dbReference type="Proteomes" id="UP000494106">
    <property type="component" value="Unassembled WGS sequence"/>
</dbReference>
<evidence type="ECO:0000256" key="1">
    <source>
        <dbReference type="SAM" id="MobiDB-lite"/>
    </source>
</evidence>
<dbReference type="Pfam" id="PF00078">
    <property type="entry name" value="RVT_1"/>
    <property type="match status" value="1"/>
</dbReference>
<protein>
    <recommendedName>
        <fullName evidence="2">Reverse transcriptase domain-containing protein</fullName>
    </recommendedName>
</protein>
<dbReference type="Pfam" id="PF14529">
    <property type="entry name" value="Exo_endo_phos_2"/>
    <property type="match status" value="1"/>
</dbReference>
<name>A0A8S0ZCE0_ARCPL</name>
<reference evidence="3 4" key="1">
    <citation type="submission" date="2020-04" db="EMBL/GenBank/DDBJ databases">
        <authorList>
            <person name="Wallbank WR R."/>
            <person name="Pardo Diaz C."/>
            <person name="Kozak K."/>
            <person name="Martin S."/>
            <person name="Jiggins C."/>
            <person name="Moest M."/>
            <person name="Warren A I."/>
            <person name="Byers J.R.P. K."/>
            <person name="Montejo-Kovacevich G."/>
            <person name="Yen C E."/>
        </authorList>
    </citation>
    <scope>NUCLEOTIDE SEQUENCE [LARGE SCALE GENOMIC DNA]</scope>
</reference>
<dbReference type="InterPro" id="IPR005135">
    <property type="entry name" value="Endo/exonuclease/phosphatase"/>
</dbReference>
<dbReference type="PROSITE" id="PS50878">
    <property type="entry name" value="RT_POL"/>
    <property type="match status" value="1"/>
</dbReference>
<accession>A0A8S0ZCE0</accession>
<proteinExistence type="predicted"/>
<evidence type="ECO:0000259" key="2">
    <source>
        <dbReference type="PROSITE" id="PS50878"/>
    </source>
</evidence>
<dbReference type="CDD" id="cd01650">
    <property type="entry name" value="RT_nLTR_like"/>
    <property type="match status" value="1"/>
</dbReference>
<dbReference type="SUPFAM" id="SSF56672">
    <property type="entry name" value="DNA/RNA polymerases"/>
    <property type="match status" value="1"/>
</dbReference>
<gene>
    <name evidence="3" type="ORF">APLA_LOCUS4364</name>
</gene>
<dbReference type="Gene3D" id="3.60.10.10">
    <property type="entry name" value="Endonuclease/exonuclease/phosphatase"/>
    <property type="match status" value="1"/>
</dbReference>
<evidence type="ECO:0000313" key="3">
    <source>
        <dbReference type="EMBL" id="CAB3230818.1"/>
    </source>
</evidence>